<feature type="binding site" evidence="9">
    <location>
        <position position="254"/>
    </location>
    <ligand>
        <name>substrate</name>
    </ligand>
</feature>
<feature type="binding site" evidence="9">
    <location>
        <position position="289"/>
    </location>
    <ligand>
        <name>K(+)</name>
        <dbReference type="ChEBI" id="CHEBI:29103"/>
    </ligand>
</feature>
<dbReference type="Pfam" id="PF00294">
    <property type="entry name" value="PfkB"/>
    <property type="match status" value="1"/>
</dbReference>
<evidence type="ECO:0000256" key="6">
    <source>
        <dbReference type="ARBA" id="ARBA00022842"/>
    </source>
</evidence>
<dbReference type="RefSeq" id="WP_012178646.1">
    <property type="nucleotide sequence ID" value="NC_009952.1"/>
</dbReference>
<protein>
    <recommendedName>
        <fullName evidence="9">Ribokinase</fullName>
        <shortName evidence="9">RK</shortName>
        <ecNumber evidence="9">2.7.1.15</ecNumber>
    </recommendedName>
</protein>
<evidence type="ECO:0000256" key="8">
    <source>
        <dbReference type="ARBA" id="ARBA00023277"/>
    </source>
</evidence>
<dbReference type="InterPro" id="IPR011611">
    <property type="entry name" value="PfkB_dom"/>
</dbReference>
<keyword evidence="4 9" id="KW-0418">Kinase</keyword>
<evidence type="ECO:0000256" key="3">
    <source>
        <dbReference type="ARBA" id="ARBA00022741"/>
    </source>
</evidence>
<evidence type="ECO:0000313" key="11">
    <source>
        <dbReference type="EMBL" id="ABV93715.1"/>
    </source>
</evidence>
<dbReference type="PANTHER" id="PTHR10584:SF166">
    <property type="entry name" value="RIBOKINASE"/>
    <property type="match status" value="1"/>
</dbReference>
<keyword evidence="6 9" id="KW-0460">Magnesium</keyword>
<keyword evidence="12" id="KW-1185">Reference proteome</keyword>
<proteinExistence type="inferred from homology"/>
<keyword evidence="1 9" id="KW-0808">Transferase</keyword>
<dbReference type="GO" id="GO:0005829">
    <property type="term" value="C:cytosol"/>
    <property type="evidence" value="ECO:0007669"/>
    <property type="project" value="TreeGrafter"/>
</dbReference>
<evidence type="ECO:0000313" key="12">
    <source>
        <dbReference type="Proteomes" id="UP000006833"/>
    </source>
</evidence>
<dbReference type="Gene3D" id="3.40.1190.20">
    <property type="match status" value="1"/>
</dbReference>
<comment type="pathway">
    <text evidence="9">Carbohydrate metabolism; D-ribose degradation; D-ribose 5-phosphate from beta-D-ribopyranose: step 2/2.</text>
</comment>
<feature type="binding site" evidence="9">
    <location>
        <position position="284"/>
    </location>
    <ligand>
        <name>K(+)</name>
        <dbReference type="ChEBI" id="CHEBI:29103"/>
    </ligand>
</feature>
<keyword evidence="9" id="KW-0963">Cytoplasm</keyword>
<dbReference type="KEGG" id="dsh:Dshi_1976"/>
<dbReference type="AlphaFoldDB" id="A8LP33"/>
<keyword evidence="2 9" id="KW-0479">Metal-binding</keyword>
<comment type="caution">
    <text evidence="9">Lacks conserved residue(s) required for the propagation of feature annotation.</text>
</comment>
<feature type="binding site" evidence="9">
    <location>
        <begin position="12"/>
        <end position="14"/>
    </location>
    <ligand>
        <name>substrate</name>
    </ligand>
</feature>
<evidence type="ECO:0000256" key="7">
    <source>
        <dbReference type="ARBA" id="ARBA00022958"/>
    </source>
</evidence>
<dbReference type="GO" id="GO:0004747">
    <property type="term" value="F:ribokinase activity"/>
    <property type="evidence" value="ECO:0007669"/>
    <property type="project" value="UniProtKB-UniRule"/>
</dbReference>
<dbReference type="GO" id="GO:0046872">
    <property type="term" value="F:metal ion binding"/>
    <property type="evidence" value="ECO:0007669"/>
    <property type="project" value="UniProtKB-KW"/>
</dbReference>
<comment type="subunit">
    <text evidence="9">Homodimer.</text>
</comment>
<keyword evidence="8 9" id="KW-0119">Carbohydrate metabolism</keyword>
<evidence type="ECO:0000256" key="5">
    <source>
        <dbReference type="ARBA" id="ARBA00022840"/>
    </source>
</evidence>
<dbReference type="EC" id="2.7.1.15" evidence="9"/>
<feature type="binding site" evidence="9">
    <location>
        <position position="141"/>
    </location>
    <ligand>
        <name>substrate</name>
    </ligand>
</feature>
<evidence type="ECO:0000256" key="2">
    <source>
        <dbReference type="ARBA" id="ARBA00022723"/>
    </source>
</evidence>
<name>A8LP33_DINSH</name>
<feature type="binding site" evidence="9">
    <location>
        <position position="185"/>
    </location>
    <ligand>
        <name>ATP</name>
        <dbReference type="ChEBI" id="CHEBI:30616"/>
    </ligand>
</feature>
<dbReference type="InterPro" id="IPR029056">
    <property type="entry name" value="Ribokinase-like"/>
</dbReference>
<dbReference type="EMBL" id="CP000830">
    <property type="protein sequence ID" value="ABV93715.1"/>
    <property type="molecule type" value="Genomic_DNA"/>
</dbReference>
<organism evidence="11 12">
    <name type="scientific">Dinoroseobacter shibae (strain DSM 16493 / NCIMB 14021 / DFL 12)</name>
    <dbReference type="NCBI Taxonomy" id="398580"/>
    <lineage>
        <taxon>Bacteria</taxon>
        <taxon>Pseudomonadati</taxon>
        <taxon>Pseudomonadota</taxon>
        <taxon>Alphaproteobacteria</taxon>
        <taxon>Rhodobacterales</taxon>
        <taxon>Roseobacteraceae</taxon>
        <taxon>Dinoroseobacter</taxon>
    </lineage>
</organism>
<comment type="similarity">
    <text evidence="9">Belongs to the carbohydrate kinase PfkB family. Ribokinase subfamily.</text>
</comment>
<feature type="binding site" evidence="9">
    <location>
        <position position="293"/>
    </location>
    <ligand>
        <name>K(+)</name>
        <dbReference type="ChEBI" id="CHEBI:29103"/>
    </ligand>
</feature>
<accession>A8LP33</accession>
<dbReference type="Proteomes" id="UP000006833">
    <property type="component" value="Chromosome"/>
</dbReference>
<keyword evidence="5 9" id="KW-0067">ATP-binding</keyword>
<dbReference type="OrthoDB" id="9792663at2"/>
<gene>
    <name evidence="9" type="primary">rbsK</name>
    <name evidence="11" type="ordered locus">Dshi_1976</name>
</gene>
<feature type="binding site" evidence="9">
    <location>
        <position position="287"/>
    </location>
    <ligand>
        <name>K(+)</name>
        <dbReference type="ChEBI" id="CHEBI:29103"/>
    </ligand>
</feature>
<feature type="binding site" evidence="9">
    <location>
        <begin position="253"/>
        <end position="254"/>
    </location>
    <ligand>
        <name>ATP</name>
        <dbReference type="ChEBI" id="CHEBI:30616"/>
    </ligand>
</feature>
<dbReference type="HAMAP" id="MF_01987">
    <property type="entry name" value="Ribokinase"/>
    <property type="match status" value="1"/>
</dbReference>
<comment type="activity regulation">
    <text evidence="9">Activated by a monovalent cation that binds near, but not in, the active site. The most likely occupant of the site in vivo is potassium. Ion binding induces a conformational change that may alter substrate affinity.</text>
</comment>
<comment type="subcellular location">
    <subcellularLocation>
        <location evidence="9">Cytoplasm</location>
    </subcellularLocation>
</comment>
<dbReference type="eggNOG" id="COG0524">
    <property type="taxonomic scope" value="Bacteria"/>
</dbReference>
<comment type="cofactor">
    <cofactor evidence="9">
        <name>Mg(2+)</name>
        <dbReference type="ChEBI" id="CHEBI:18420"/>
    </cofactor>
    <text evidence="9">Requires a divalent cation, most likely magnesium in vivo, as an electrophilic catalyst to aid phosphoryl group transfer. It is the chelate of the metal and the nucleotide that is the actual substrate.</text>
</comment>
<feature type="binding site" evidence="9">
    <location>
        <begin position="221"/>
        <end position="226"/>
    </location>
    <ligand>
        <name>ATP</name>
        <dbReference type="ChEBI" id="CHEBI:30616"/>
    </ligand>
</feature>
<keyword evidence="3 9" id="KW-0547">Nucleotide-binding</keyword>
<comment type="function">
    <text evidence="9">Catalyzes the phosphorylation of ribose at O-5 in a reaction requiring ATP and magnesium. The resulting D-ribose-5-phosphate can then be used either for sythesis of nucleotides, histidine, and tryptophan, or as a component of the pentose phosphate pathway.</text>
</comment>
<dbReference type="CDD" id="cd01174">
    <property type="entry name" value="ribokinase"/>
    <property type="match status" value="1"/>
</dbReference>
<dbReference type="InterPro" id="IPR011877">
    <property type="entry name" value="Ribokinase"/>
</dbReference>
<evidence type="ECO:0000259" key="10">
    <source>
        <dbReference type="Pfam" id="PF00294"/>
    </source>
</evidence>
<reference evidence="12" key="1">
    <citation type="journal article" date="2010" name="ISME J.">
        <title>The complete genome sequence of the algal symbiont Dinoroseobacter shibae: a hitchhiker's guide to life in the sea.</title>
        <authorList>
            <person name="Wagner-Dobler I."/>
            <person name="Ballhausen B."/>
            <person name="Berger M."/>
            <person name="Brinkhoff T."/>
            <person name="Buchholz I."/>
            <person name="Bunk B."/>
            <person name="Cypionka H."/>
            <person name="Daniel R."/>
            <person name="Drepper T."/>
            <person name="Gerdts G."/>
            <person name="Hahnke S."/>
            <person name="Han C."/>
            <person name="Jahn D."/>
            <person name="Kalhoefer D."/>
            <person name="Kiss H."/>
            <person name="Klenk H.P."/>
            <person name="Kyrpides N."/>
            <person name="Liebl W."/>
            <person name="Liesegang H."/>
            <person name="Meincke L."/>
            <person name="Pati A."/>
            <person name="Petersen J."/>
            <person name="Piekarski T."/>
            <person name="Pommerenke C."/>
            <person name="Pradella S."/>
            <person name="Pukall R."/>
            <person name="Rabus R."/>
            <person name="Stackebrandt E."/>
            <person name="Thole S."/>
            <person name="Thompson L."/>
            <person name="Tielen P."/>
            <person name="Tomasch J."/>
            <person name="von Jan M."/>
            <person name="Wanphrut N."/>
            <person name="Wichels A."/>
            <person name="Zech H."/>
            <person name="Simon M."/>
        </authorList>
    </citation>
    <scope>NUCLEOTIDE SEQUENCE [LARGE SCALE GENOMIC DNA]</scope>
    <source>
        <strain evidence="12">DSM 16493 / NCIMB 14021 / DFL 12</strain>
    </source>
</reference>
<dbReference type="GO" id="GO:0019303">
    <property type="term" value="P:D-ribose catabolic process"/>
    <property type="evidence" value="ECO:0007669"/>
    <property type="project" value="UniProtKB-UniRule"/>
</dbReference>
<feature type="binding site" evidence="9">
    <location>
        <position position="250"/>
    </location>
    <ligand>
        <name>K(+)</name>
        <dbReference type="ChEBI" id="CHEBI:29103"/>
    </ligand>
</feature>
<feature type="binding site" evidence="9">
    <location>
        <begin position="40"/>
        <end position="44"/>
    </location>
    <ligand>
        <name>substrate</name>
    </ligand>
</feature>
<sequence>MGKPIVILGIFVADCAFRAARPPRMGETVLGDSFALNPGGKGSNQAIAAAKSGGDARFLTRLGEDAFADMAAAIWAEAGVRATAPRDPASYTGAAYIYVDPATGDNAIIVAPGAAALLGPADLDAQAEMIGGAGVFLTQLEQPMPAARRGLEIARAAGVTTILNPAPAAPLDDALLALCDIVTPNETEAEALTGHPVTGPDDAVRAADALLARGPGAVIVTLGAQGVLYRSATQTIHQPAFTPGPVVETTGAGDAFNGALATALAEGQDTASALRFGCATASISVTRPGAGPSMPSRAEIDALLA</sequence>
<dbReference type="SUPFAM" id="SSF53613">
    <property type="entry name" value="Ribokinase-like"/>
    <property type="match status" value="1"/>
</dbReference>
<evidence type="ECO:0000256" key="4">
    <source>
        <dbReference type="ARBA" id="ARBA00022777"/>
    </source>
</evidence>
<feature type="active site" description="Proton acceptor" evidence="9">
    <location>
        <position position="254"/>
    </location>
</feature>
<dbReference type="UniPathway" id="UPA00916">
    <property type="reaction ID" value="UER00889"/>
</dbReference>
<dbReference type="InterPro" id="IPR002139">
    <property type="entry name" value="Ribo/fructo_kinase"/>
</dbReference>
<dbReference type="HOGENOM" id="CLU_027634_2_1_5"/>
<comment type="catalytic activity">
    <reaction evidence="9">
        <text>D-ribose + ATP = D-ribose 5-phosphate + ADP + H(+)</text>
        <dbReference type="Rhea" id="RHEA:13697"/>
        <dbReference type="ChEBI" id="CHEBI:15378"/>
        <dbReference type="ChEBI" id="CHEBI:30616"/>
        <dbReference type="ChEBI" id="CHEBI:47013"/>
        <dbReference type="ChEBI" id="CHEBI:78346"/>
        <dbReference type="ChEBI" id="CHEBI:456216"/>
        <dbReference type="EC" id="2.7.1.15"/>
    </reaction>
</comment>
<evidence type="ECO:0000256" key="9">
    <source>
        <dbReference type="HAMAP-Rule" id="MF_01987"/>
    </source>
</evidence>
<feature type="domain" description="Carbohydrate kinase PfkB" evidence="10">
    <location>
        <begin position="5"/>
        <end position="296"/>
    </location>
</feature>
<dbReference type="PANTHER" id="PTHR10584">
    <property type="entry name" value="SUGAR KINASE"/>
    <property type="match status" value="1"/>
</dbReference>
<dbReference type="GO" id="GO:0005524">
    <property type="term" value="F:ATP binding"/>
    <property type="evidence" value="ECO:0007669"/>
    <property type="project" value="UniProtKB-UniRule"/>
</dbReference>
<evidence type="ECO:0000256" key="1">
    <source>
        <dbReference type="ARBA" id="ARBA00022679"/>
    </source>
</evidence>
<dbReference type="STRING" id="398580.Dshi_1976"/>
<dbReference type="PRINTS" id="PR00990">
    <property type="entry name" value="RIBOKINASE"/>
</dbReference>
<keyword evidence="7 9" id="KW-0630">Potassium</keyword>